<dbReference type="SUPFAM" id="SSF56925">
    <property type="entry name" value="OMPA-like"/>
    <property type="match status" value="1"/>
</dbReference>
<feature type="chain" id="PRO_5003993759" description="Outer membrane protein beta-barrel domain-containing protein" evidence="2">
    <location>
        <begin position="21"/>
        <end position="187"/>
    </location>
</feature>
<dbReference type="STRING" id="1237149.C900_00008"/>
<dbReference type="eggNOG" id="ENOG5031X4V">
    <property type="taxonomic scope" value="Bacteria"/>
</dbReference>
<dbReference type="InterPro" id="IPR011250">
    <property type="entry name" value="OMP/PagP_B-barrel"/>
</dbReference>
<evidence type="ECO:0000256" key="2">
    <source>
        <dbReference type="SAM" id="SignalP"/>
    </source>
</evidence>
<dbReference type="Pfam" id="PF13505">
    <property type="entry name" value="OMP_b-brl"/>
    <property type="match status" value="1"/>
</dbReference>
<organism evidence="4 5">
    <name type="scientific">Fulvivirga imtechensis AK7</name>
    <dbReference type="NCBI Taxonomy" id="1237149"/>
    <lineage>
        <taxon>Bacteria</taxon>
        <taxon>Pseudomonadati</taxon>
        <taxon>Bacteroidota</taxon>
        <taxon>Cytophagia</taxon>
        <taxon>Cytophagales</taxon>
        <taxon>Fulvivirgaceae</taxon>
        <taxon>Fulvivirga</taxon>
    </lineage>
</organism>
<accession>L8K1P0</accession>
<dbReference type="AlphaFoldDB" id="L8K1P0"/>
<dbReference type="Proteomes" id="UP000011135">
    <property type="component" value="Unassembled WGS sequence"/>
</dbReference>
<dbReference type="Gene3D" id="2.40.160.20">
    <property type="match status" value="1"/>
</dbReference>
<reference evidence="4 5" key="1">
    <citation type="submission" date="2012-12" db="EMBL/GenBank/DDBJ databases">
        <title>Genome assembly of Fulvivirga imtechensis AK7.</title>
        <authorList>
            <person name="Nupur N."/>
            <person name="Khatri I."/>
            <person name="Kumar R."/>
            <person name="Subramanian S."/>
            <person name="Pinnaka A."/>
        </authorList>
    </citation>
    <scope>NUCLEOTIDE SEQUENCE [LARGE SCALE GENOMIC DNA]</scope>
    <source>
        <strain evidence="4 5">AK7</strain>
    </source>
</reference>
<feature type="domain" description="Outer membrane protein beta-barrel" evidence="3">
    <location>
        <begin position="9"/>
        <end position="161"/>
    </location>
</feature>
<evidence type="ECO:0000313" key="5">
    <source>
        <dbReference type="Proteomes" id="UP000011135"/>
    </source>
</evidence>
<comment type="caution">
    <text evidence="4">The sequence shown here is derived from an EMBL/GenBank/DDBJ whole genome shotgun (WGS) entry which is preliminary data.</text>
</comment>
<dbReference type="InterPro" id="IPR027385">
    <property type="entry name" value="Beta-barrel_OMP"/>
</dbReference>
<proteinExistence type="predicted"/>
<dbReference type="OrthoDB" id="1161695at2"/>
<protein>
    <recommendedName>
        <fullName evidence="3">Outer membrane protein beta-barrel domain-containing protein</fullName>
    </recommendedName>
</protein>
<dbReference type="EMBL" id="AMZN01000001">
    <property type="protein sequence ID" value="ELR73844.1"/>
    <property type="molecule type" value="Genomic_DNA"/>
</dbReference>
<sequence length="187" mass="20493">MKKFFFSIALLFVAFATVNAQNYKPFKLGLGLGYAIPDGGGGVLFAIEPAYRVNDAIAVGLRMEWAAMAKSIDNTEADISTNGSYTLNGQYYLSDNTFRPYVGLGFGLYSIASVGFDDADLKLDASSKFGLYPRIGADIGHFNINIDYNIIPKTEDSMQFGTETIEYEFKNSYIGIRIGAFIFGGKK</sequence>
<evidence type="ECO:0000259" key="3">
    <source>
        <dbReference type="Pfam" id="PF13505"/>
    </source>
</evidence>
<evidence type="ECO:0000256" key="1">
    <source>
        <dbReference type="ARBA" id="ARBA00022729"/>
    </source>
</evidence>
<feature type="signal peptide" evidence="2">
    <location>
        <begin position="1"/>
        <end position="20"/>
    </location>
</feature>
<name>L8K1P0_9BACT</name>
<keyword evidence="5" id="KW-1185">Reference proteome</keyword>
<keyword evidence="1 2" id="KW-0732">Signal</keyword>
<gene>
    <name evidence="4" type="ORF">C900_00008</name>
</gene>
<dbReference type="RefSeq" id="WP_009577432.1">
    <property type="nucleotide sequence ID" value="NZ_AMZN01000001.1"/>
</dbReference>
<evidence type="ECO:0000313" key="4">
    <source>
        <dbReference type="EMBL" id="ELR73844.1"/>
    </source>
</evidence>